<name>A0A091BE17_9GAMM</name>
<sequence length="141" mass="15786">MTLFHSDAEFVASLKPAQRDYYLGRAAEIQQQLQDALREISRGLSAVSLLTQDFLALQSQDPEAPRRVLRAGDKEYRYATVPGSGRIRLLTGQGTEIGMWDPDRTDPWAIRYPAFTSFANSGNAAAIESQLRAVDRRRRSA</sequence>
<gene>
    <name evidence="1" type="ORF">P873_09535</name>
</gene>
<evidence type="ECO:0000313" key="1">
    <source>
        <dbReference type="EMBL" id="KFN49787.1"/>
    </source>
</evidence>
<protein>
    <submittedName>
        <fullName evidence="1">Uncharacterized protein</fullName>
    </submittedName>
</protein>
<dbReference type="STRING" id="1121013.GCA_000426365_00193"/>
<keyword evidence="2" id="KW-1185">Reference proteome</keyword>
<dbReference type="RefSeq" id="WP_026815760.1">
    <property type="nucleotide sequence ID" value="NZ_AUFF01000001.1"/>
</dbReference>
<organism evidence="1 2">
    <name type="scientific">Arenimonas composti TR7-09 = DSM 18010</name>
    <dbReference type="NCBI Taxonomy" id="1121013"/>
    <lineage>
        <taxon>Bacteria</taxon>
        <taxon>Pseudomonadati</taxon>
        <taxon>Pseudomonadota</taxon>
        <taxon>Gammaproteobacteria</taxon>
        <taxon>Lysobacterales</taxon>
        <taxon>Lysobacteraceae</taxon>
        <taxon>Arenimonas</taxon>
    </lineage>
</organism>
<accession>A0A091BE17</accession>
<comment type="caution">
    <text evidence="1">The sequence shown here is derived from an EMBL/GenBank/DDBJ whole genome shotgun (WGS) entry which is preliminary data.</text>
</comment>
<dbReference type="AlphaFoldDB" id="A0A091BE17"/>
<dbReference type="OrthoDB" id="9784513at2"/>
<dbReference type="EMBL" id="AWXU01000030">
    <property type="protein sequence ID" value="KFN49787.1"/>
    <property type="molecule type" value="Genomic_DNA"/>
</dbReference>
<proteinExistence type="predicted"/>
<dbReference type="Proteomes" id="UP000029391">
    <property type="component" value="Unassembled WGS sequence"/>
</dbReference>
<evidence type="ECO:0000313" key="2">
    <source>
        <dbReference type="Proteomes" id="UP000029391"/>
    </source>
</evidence>
<reference evidence="1 2" key="1">
    <citation type="submission" date="2013-09" db="EMBL/GenBank/DDBJ databases">
        <title>Genome sequencing of Arenimonas composti.</title>
        <authorList>
            <person name="Chen F."/>
            <person name="Wang G."/>
        </authorList>
    </citation>
    <scope>NUCLEOTIDE SEQUENCE [LARGE SCALE GENOMIC DNA]</scope>
    <source>
        <strain evidence="1 2">TR7-09</strain>
    </source>
</reference>